<keyword evidence="2" id="KW-1185">Reference proteome</keyword>
<accession>A0A1A9ZG39</accession>
<dbReference type="EnsemblMetazoa" id="GPAI013507-RA">
    <property type="protein sequence ID" value="GPAI013507-PA"/>
    <property type="gene ID" value="GPAI013507"/>
</dbReference>
<dbReference type="AlphaFoldDB" id="A0A1A9ZG39"/>
<proteinExistence type="predicted"/>
<dbReference type="VEuPathDB" id="VectorBase:GPAI013507"/>
<sequence length="114" mass="12849">MPNASDDVVLGLTFLKAFKAVITVAGLSTTCEMLDNPFEHWSVANRLTSQERLSDDSDAQTHNRDNRIAYNLEVTMNDPRKFDEAKAEFRQSLSSLENKKNRAILISLHGPKKN</sequence>
<dbReference type="Proteomes" id="UP000092445">
    <property type="component" value="Unassembled WGS sequence"/>
</dbReference>
<organism evidence="1 2">
    <name type="scientific">Glossina pallidipes</name>
    <name type="common">Tsetse fly</name>
    <dbReference type="NCBI Taxonomy" id="7398"/>
    <lineage>
        <taxon>Eukaryota</taxon>
        <taxon>Metazoa</taxon>
        <taxon>Ecdysozoa</taxon>
        <taxon>Arthropoda</taxon>
        <taxon>Hexapoda</taxon>
        <taxon>Insecta</taxon>
        <taxon>Pterygota</taxon>
        <taxon>Neoptera</taxon>
        <taxon>Endopterygota</taxon>
        <taxon>Diptera</taxon>
        <taxon>Brachycera</taxon>
        <taxon>Muscomorpha</taxon>
        <taxon>Hippoboscoidea</taxon>
        <taxon>Glossinidae</taxon>
        <taxon>Glossina</taxon>
    </lineage>
</organism>
<evidence type="ECO:0000313" key="1">
    <source>
        <dbReference type="EnsemblMetazoa" id="GPAI013507-PA"/>
    </source>
</evidence>
<protein>
    <submittedName>
        <fullName evidence="1">Uncharacterized protein</fullName>
    </submittedName>
</protein>
<reference evidence="1" key="2">
    <citation type="submission" date="2020-05" db="UniProtKB">
        <authorList>
            <consortium name="EnsemblMetazoa"/>
        </authorList>
    </citation>
    <scope>IDENTIFICATION</scope>
    <source>
        <strain evidence="1">IAEA</strain>
    </source>
</reference>
<reference evidence="2" key="1">
    <citation type="submission" date="2014-03" db="EMBL/GenBank/DDBJ databases">
        <authorList>
            <person name="Aksoy S."/>
            <person name="Warren W."/>
            <person name="Wilson R.K."/>
        </authorList>
    </citation>
    <scope>NUCLEOTIDE SEQUENCE [LARGE SCALE GENOMIC DNA]</scope>
    <source>
        <strain evidence="2">IAEA</strain>
    </source>
</reference>
<evidence type="ECO:0000313" key="2">
    <source>
        <dbReference type="Proteomes" id="UP000092445"/>
    </source>
</evidence>
<name>A0A1A9ZG39_GLOPL</name>